<feature type="transmembrane region" description="Helical" evidence="7">
    <location>
        <begin position="373"/>
        <end position="400"/>
    </location>
</feature>
<dbReference type="InterPro" id="IPR035906">
    <property type="entry name" value="MetI-like_sf"/>
</dbReference>
<dbReference type="Gene3D" id="1.10.3720.10">
    <property type="entry name" value="MetI-like"/>
    <property type="match status" value="1"/>
</dbReference>
<evidence type="ECO:0000313" key="9">
    <source>
        <dbReference type="EMBL" id="MFC4063598.1"/>
    </source>
</evidence>
<name>A0ABV8IME6_9ACTN</name>
<dbReference type="InterPro" id="IPR000515">
    <property type="entry name" value="MetI-like"/>
</dbReference>
<comment type="caution">
    <text evidence="9">The sequence shown here is derived from an EMBL/GenBank/DDBJ whole genome shotgun (WGS) entry which is preliminary data.</text>
</comment>
<keyword evidence="10" id="KW-1185">Reference proteome</keyword>
<dbReference type="PANTHER" id="PTHR43386">
    <property type="entry name" value="OLIGOPEPTIDE TRANSPORT SYSTEM PERMEASE PROTEIN APPC"/>
    <property type="match status" value="1"/>
</dbReference>
<dbReference type="EMBL" id="JBHSBL010000002">
    <property type="protein sequence ID" value="MFC4063598.1"/>
    <property type="molecule type" value="Genomic_DNA"/>
</dbReference>
<protein>
    <submittedName>
        <fullName evidence="9">ABC transporter permease subunit</fullName>
    </submittedName>
</protein>
<dbReference type="Pfam" id="PF00528">
    <property type="entry name" value="BPD_transp_1"/>
    <property type="match status" value="2"/>
</dbReference>
<dbReference type="Proteomes" id="UP001595867">
    <property type="component" value="Unassembled WGS sequence"/>
</dbReference>
<comment type="subcellular location">
    <subcellularLocation>
        <location evidence="1 7">Cell membrane</location>
        <topology evidence="1 7">Multi-pass membrane protein</topology>
    </subcellularLocation>
</comment>
<feature type="transmembrane region" description="Helical" evidence="7">
    <location>
        <begin position="327"/>
        <end position="353"/>
    </location>
</feature>
<dbReference type="CDD" id="cd06261">
    <property type="entry name" value="TM_PBP2"/>
    <property type="match status" value="1"/>
</dbReference>
<dbReference type="RefSeq" id="WP_378064629.1">
    <property type="nucleotide sequence ID" value="NZ_JBHSBL010000002.1"/>
</dbReference>
<dbReference type="InterPro" id="IPR050366">
    <property type="entry name" value="BP-dependent_transpt_permease"/>
</dbReference>
<feature type="transmembrane region" description="Helical" evidence="7">
    <location>
        <begin position="107"/>
        <end position="134"/>
    </location>
</feature>
<sequence length="421" mass="42795">GWFGPAYLVLPALSLGVPTGGLLARLLTTAVDATAAEPWVHTWRAAGSSRRELATALLRRAVTVVVPQIAVLFVGVLGGAVAVEQLFAVPGLGRIALHASLAQDLPLVQGCVLLLVVTGMLAGALGIAVHRLLIGPAGRSAGLIPAMPGPRRRRYRSVPSAAALLLTTVIGAGLLRDAERVRLDRRLSPPSWDHPLGTDPVGRDVLAQLAHGAVLTGGTAAAVTVLSLLVGLVAGLRGGNARAGTADVLNALPPVFVGLVIAALLGPGLAAAALAAALVAWVPLAVHTRTLAEEVRASGFYRAAELCGAGPGRLLRRHLLPAVSKPVVLHALARIPATALTIAGLGFLGLGAGHDSPEWGAQLAAAITYLERAPLAVVGPVAGLGLLGVLAATPGTGLSLHKPLRSGLRRLTQRAARPVRC</sequence>
<dbReference type="SUPFAM" id="SSF161098">
    <property type="entry name" value="MetI-like"/>
    <property type="match status" value="1"/>
</dbReference>
<proteinExistence type="inferred from homology"/>
<evidence type="ECO:0000256" key="3">
    <source>
        <dbReference type="ARBA" id="ARBA00022475"/>
    </source>
</evidence>
<feature type="domain" description="ABC transmembrane type-1" evidence="8">
    <location>
        <begin position="209"/>
        <end position="399"/>
    </location>
</feature>
<keyword evidence="3" id="KW-1003">Cell membrane</keyword>
<keyword evidence="6 7" id="KW-0472">Membrane</keyword>
<gene>
    <name evidence="9" type="ORF">ACFO0C_01550</name>
</gene>
<comment type="similarity">
    <text evidence="7">Belongs to the binding-protein-dependent transport system permease family.</text>
</comment>
<reference evidence="10" key="1">
    <citation type="journal article" date="2019" name="Int. J. Syst. Evol. Microbiol.">
        <title>The Global Catalogue of Microorganisms (GCM) 10K type strain sequencing project: providing services to taxonomists for standard genome sequencing and annotation.</title>
        <authorList>
            <consortium name="The Broad Institute Genomics Platform"/>
            <consortium name="The Broad Institute Genome Sequencing Center for Infectious Disease"/>
            <person name="Wu L."/>
            <person name="Ma J."/>
        </authorList>
    </citation>
    <scope>NUCLEOTIDE SEQUENCE [LARGE SCALE GENOMIC DNA]</scope>
    <source>
        <strain evidence="10">TBRC 5832</strain>
    </source>
</reference>
<evidence type="ECO:0000313" key="10">
    <source>
        <dbReference type="Proteomes" id="UP001595867"/>
    </source>
</evidence>
<keyword evidence="5 7" id="KW-1133">Transmembrane helix</keyword>
<evidence type="ECO:0000256" key="5">
    <source>
        <dbReference type="ARBA" id="ARBA00022989"/>
    </source>
</evidence>
<dbReference type="PANTHER" id="PTHR43386:SF1">
    <property type="entry name" value="D,D-DIPEPTIDE TRANSPORT SYSTEM PERMEASE PROTEIN DDPC-RELATED"/>
    <property type="match status" value="1"/>
</dbReference>
<feature type="non-terminal residue" evidence="9">
    <location>
        <position position="1"/>
    </location>
</feature>
<evidence type="ECO:0000256" key="4">
    <source>
        <dbReference type="ARBA" id="ARBA00022692"/>
    </source>
</evidence>
<feature type="transmembrane region" description="Helical" evidence="7">
    <location>
        <begin position="61"/>
        <end position="87"/>
    </location>
</feature>
<feature type="transmembrane region" description="Helical" evidence="7">
    <location>
        <begin position="213"/>
        <end position="236"/>
    </location>
</feature>
<keyword evidence="4 7" id="KW-0812">Transmembrane</keyword>
<evidence type="ECO:0000256" key="6">
    <source>
        <dbReference type="ARBA" id="ARBA00023136"/>
    </source>
</evidence>
<evidence type="ECO:0000256" key="7">
    <source>
        <dbReference type="RuleBase" id="RU363032"/>
    </source>
</evidence>
<keyword evidence="2 7" id="KW-0813">Transport</keyword>
<feature type="transmembrane region" description="Helical" evidence="7">
    <location>
        <begin position="155"/>
        <end position="175"/>
    </location>
</feature>
<accession>A0ABV8IME6</accession>
<evidence type="ECO:0000256" key="1">
    <source>
        <dbReference type="ARBA" id="ARBA00004651"/>
    </source>
</evidence>
<dbReference type="PROSITE" id="PS50928">
    <property type="entry name" value="ABC_TM1"/>
    <property type="match status" value="1"/>
</dbReference>
<evidence type="ECO:0000259" key="8">
    <source>
        <dbReference type="PROSITE" id="PS50928"/>
    </source>
</evidence>
<organism evidence="9 10">
    <name type="scientific">Actinoplanes subglobosus</name>
    <dbReference type="NCBI Taxonomy" id="1547892"/>
    <lineage>
        <taxon>Bacteria</taxon>
        <taxon>Bacillati</taxon>
        <taxon>Actinomycetota</taxon>
        <taxon>Actinomycetes</taxon>
        <taxon>Micromonosporales</taxon>
        <taxon>Micromonosporaceae</taxon>
        <taxon>Actinoplanes</taxon>
    </lineage>
</organism>
<evidence type="ECO:0000256" key="2">
    <source>
        <dbReference type="ARBA" id="ARBA00022448"/>
    </source>
</evidence>